<dbReference type="Proteomes" id="UP000199120">
    <property type="component" value="Unassembled WGS sequence"/>
</dbReference>
<dbReference type="AlphaFoldDB" id="A0A1H7S7G4"/>
<feature type="chain" id="PRO_5030029253" description="Carboxypeptidase regulatory-like domain-containing protein" evidence="2">
    <location>
        <begin position="25"/>
        <end position="684"/>
    </location>
</feature>
<reference evidence="4" key="1">
    <citation type="submission" date="2016-10" db="EMBL/GenBank/DDBJ databases">
        <authorList>
            <person name="Varghese N."/>
            <person name="Submissions S."/>
        </authorList>
    </citation>
    <scope>NUCLEOTIDE SEQUENCE [LARGE SCALE GENOMIC DNA]</scope>
    <source>
        <strain evidence="4">LMG 26416</strain>
    </source>
</reference>
<evidence type="ECO:0000313" key="4">
    <source>
        <dbReference type="Proteomes" id="UP000199120"/>
    </source>
</evidence>
<evidence type="ECO:0008006" key="5">
    <source>
        <dbReference type="Google" id="ProtNLM"/>
    </source>
</evidence>
<accession>A0A1H7S7G4</accession>
<keyword evidence="4" id="KW-1185">Reference proteome</keyword>
<evidence type="ECO:0000313" key="3">
    <source>
        <dbReference type="EMBL" id="SEL68475.1"/>
    </source>
</evidence>
<gene>
    <name evidence="3" type="ORF">SAMN05192542_111129</name>
</gene>
<dbReference type="OrthoDB" id="8572778at2"/>
<sequence length="684" mass="68589">MNQRDNTFRHRKTALASCAALLLAACGGGGDSGSNGSGSVSASRMTGTVASGYPVASASVTATDANGKTAAATADANGSYTLPTTGLAAPIVLVATDPSGRATPMVSILASLPASGSNATVNVTTLTTALAALLTPDSNPLDFVTPGAATSLSDVTPAKVQAATATLDQYLANLLTAAALPATFDPIGTAFTANHTGADALLDLVSIVPEGAATYLAYSLPPTSATQDAAYLQLNSATVGSANVPATPAVSATTLANASSLSGYLGTLPGLLKPCVAAGGAGSACGGVIDASYKDNGYTNLTQYEPDLASSDLSLGSPSIVALNASGTGALIGIPYALTTAAGNLGDYTVYTTVQQTAGGTWAIVGNQLDYDVSVSTRTTYRHFLDAFTNSTGNADADFVDAGLSLNVNLNGPNGGNINSAHVTGPGLPDAGLWLAISTVTGDGSLAIETTQQSGPPSAGANSGGSNTNEYRWSYATPPNGQPFTPPTKGFWRPTPIDVTALPMYGVYQFTLYDGSGNPLAQLSVTNPNPPADASLGVSAYTQGNSTAMPQGAWPGLGSDVATNFLAPTGSLAAAQTSVTVDFTQPPTQPDNLDPLTLTGVQVQSEQKGHGGSGGTGYEKTATVPDRDTTSVTVTAASGQSFLAIGANSPPTYRIVQLRSKNAHGVLFYWNATYRNSAQAPDAA</sequence>
<protein>
    <recommendedName>
        <fullName evidence="5">Carboxypeptidase regulatory-like domain-containing protein</fullName>
    </recommendedName>
</protein>
<feature type="region of interest" description="Disordered" evidence="1">
    <location>
        <begin position="605"/>
        <end position="627"/>
    </location>
</feature>
<proteinExistence type="predicted"/>
<evidence type="ECO:0000256" key="2">
    <source>
        <dbReference type="SAM" id="SignalP"/>
    </source>
</evidence>
<dbReference type="STRING" id="416943.SAMN05445871_3434"/>
<keyword evidence="2" id="KW-0732">Signal</keyword>
<dbReference type="EMBL" id="FOAJ01000011">
    <property type="protein sequence ID" value="SEL68475.1"/>
    <property type="molecule type" value="Genomic_DNA"/>
</dbReference>
<dbReference type="RefSeq" id="WP_090547252.1">
    <property type="nucleotide sequence ID" value="NZ_FNSR01000002.1"/>
</dbReference>
<feature type="compositionally biased region" description="Low complexity" evidence="1">
    <location>
        <begin position="454"/>
        <end position="467"/>
    </location>
</feature>
<feature type="signal peptide" evidence="2">
    <location>
        <begin position="1"/>
        <end position="24"/>
    </location>
</feature>
<organism evidence="3 4">
    <name type="scientific">Paraburkholderia caballeronis</name>
    <dbReference type="NCBI Taxonomy" id="416943"/>
    <lineage>
        <taxon>Bacteria</taxon>
        <taxon>Pseudomonadati</taxon>
        <taxon>Pseudomonadota</taxon>
        <taxon>Betaproteobacteria</taxon>
        <taxon>Burkholderiales</taxon>
        <taxon>Burkholderiaceae</taxon>
        <taxon>Paraburkholderia</taxon>
    </lineage>
</organism>
<dbReference type="PROSITE" id="PS51257">
    <property type="entry name" value="PROKAR_LIPOPROTEIN"/>
    <property type="match status" value="1"/>
</dbReference>
<feature type="region of interest" description="Disordered" evidence="1">
    <location>
        <begin position="448"/>
        <end position="472"/>
    </location>
</feature>
<name>A0A1H7S7G4_9BURK</name>
<evidence type="ECO:0000256" key="1">
    <source>
        <dbReference type="SAM" id="MobiDB-lite"/>
    </source>
</evidence>